<dbReference type="InterPro" id="IPR035979">
    <property type="entry name" value="RBD_domain_sf"/>
</dbReference>
<dbReference type="GO" id="GO:0003723">
    <property type="term" value="F:RNA binding"/>
    <property type="evidence" value="ECO:0007669"/>
    <property type="project" value="InterPro"/>
</dbReference>
<dbReference type="CDD" id="cd00590">
    <property type="entry name" value="RRM_SF"/>
    <property type="match status" value="1"/>
</dbReference>
<dbReference type="OrthoDB" id="407442at2759"/>
<evidence type="ECO:0000313" key="2">
    <source>
        <dbReference type="EMBL" id="EYC12471.1"/>
    </source>
</evidence>
<reference evidence="3" key="1">
    <citation type="journal article" date="2015" name="Nat. Genet.">
        <title>The genome and transcriptome of the zoonotic hookworm Ancylostoma ceylanicum identify infection-specific gene families.</title>
        <authorList>
            <person name="Schwarz E.M."/>
            <person name="Hu Y."/>
            <person name="Antoshechkin I."/>
            <person name="Miller M.M."/>
            <person name="Sternberg P.W."/>
            <person name="Aroian R.V."/>
        </authorList>
    </citation>
    <scope>NUCLEOTIDE SEQUENCE</scope>
    <source>
        <strain evidence="3">HY135</strain>
    </source>
</reference>
<dbReference type="Pfam" id="PF00076">
    <property type="entry name" value="RRM_1"/>
    <property type="match status" value="1"/>
</dbReference>
<dbReference type="InterPro" id="IPR012677">
    <property type="entry name" value="Nucleotide-bd_a/b_plait_sf"/>
</dbReference>
<comment type="caution">
    <text evidence="2">The sequence shown here is derived from an EMBL/GenBank/DDBJ whole genome shotgun (WGS) entry which is preliminary data.</text>
</comment>
<evidence type="ECO:0000259" key="1">
    <source>
        <dbReference type="SMART" id="SM00360"/>
    </source>
</evidence>
<evidence type="ECO:0000313" key="3">
    <source>
        <dbReference type="Proteomes" id="UP000024635"/>
    </source>
</evidence>
<keyword evidence="3" id="KW-1185">Reference proteome</keyword>
<protein>
    <recommendedName>
        <fullName evidence="1">RRM domain-containing protein</fullName>
    </recommendedName>
</protein>
<organism evidence="2 3">
    <name type="scientific">Ancylostoma ceylanicum</name>
    <dbReference type="NCBI Taxonomy" id="53326"/>
    <lineage>
        <taxon>Eukaryota</taxon>
        <taxon>Metazoa</taxon>
        <taxon>Ecdysozoa</taxon>
        <taxon>Nematoda</taxon>
        <taxon>Chromadorea</taxon>
        <taxon>Rhabditida</taxon>
        <taxon>Rhabditina</taxon>
        <taxon>Rhabditomorpha</taxon>
        <taxon>Strongyloidea</taxon>
        <taxon>Ancylostomatidae</taxon>
        <taxon>Ancylostomatinae</taxon>
        <taxon>Ancylostoma</taxon>
    </lineage>
</organism>
<dbReference type="Gene3D" id="3.30.70.330">
    <property type="match status" value="1"/>
</dbReference>
<dbReference type="EMBL" id="JARK01001383">
    <property type="protein sequence ID" value="EYC12471.1"/>
    <property type="molecule type" value="Genomic_DNA"/>
</dbReference>
<dbReference type="Proteomes" id="UP000024635">
    <property type="component" value="Unassembled WGS sequence"/>
</dbReference>
<feature type="domain" description="RRM" evidence="1">
    <location>
        <begin position="18"/>
        <end position="89"/>
    </location>
</feature>
<sequence>MNIQFSGMNNAFDRRERTVFVSMIHRSVTDDDLYEIMSQAGPIEKIIFKENADGTLLHALVIFRNIESVIFSMFHLQPVAKGPKLIQIRPLRSIYDYTKKQAIKLNENVASIGSQLEGSSRLVAQCQWSRCHGKCTAETNRLYSLLAQNVHKCESSHRNSPWSCSQPNLEHPQSYDSYSHKITSAAYSADRTDGSWKVGNAECGEMLSHSDPSEDVRSRRGVAVTESVFFCSSFVSSHNNVACSPTGSIQTERSPRYSFAVRPPPNTSYAPVHQVACSHKSDCSKICCAET</sequence>
<dbReference type="AlphaFoldDB" id="A0A016UC15"/>
<dbReference type="STRING" id="53326.A0A016UC15"/>
<gene>
    <name evidence="2" type="primary">Acey_s0047.g1497</name>
    <name evidence="2" type="ORF">Y032_0047g1497</name>
</gene>
<dbReference type="SUPFAM" id="SSF54928">
    <property type="entry name" value="RNA-binding domain, RBD"/>
    <property type="match status" value="1"/>
</dbReference>
<dbReference type="SMART" id="SM00360">
    <property type="entry name" value="RRM"/>
    <property type="match status" value="1"/>
</dbReference>
<name>A0A016UC15_9BILA</name>
<dbReference type="InterPro" id="IPR000504">
    <property type="entry name" value="RRM_dom"/>
</dbReference>
<proteinExistence type="predicted"/>
<accession>A0A016UC15</accession>